<dbReference type="STRING" id="421058.SAMN05421866_2481"/>
<proteinExistence type="predicted"/>
<sequence length="232" mass="26751">MKRQVKYHGTYKDNFGKTAIIIENNFKTLFTEIDGVEFSGSEFTSLIVSDIAKYTDDQLKRFTFFEIPIYNTDIVEQALCNCIFEVFISQLIIDKTNFSEFYSDLKIEYSIGNPIPRGGLEFEKITLSITIDGKNYTGTGDLIESAFDQIRDQFDDKYQFKNCYGCMFGDYSVFGQSSFGTMLCFVSQKDKYKKVTNKSEYMELPTEKIFCVQETYGCDKYEVRSKGAGYRG</sequence>
<dbReference type="eggNOG" id="ENOG5033013">
    <property type="taxonomic scope" value="Bacteria"/>
</dbReference>
<evidence type="ECO:0000313" key="2">
    <source>
        <dbReference type="Proteomes" id="UP000184047"/>
    </source>
</evidence>
<dbReference type="InterPro" id="IPR046271">
    <property type="entry name" value="DUF6304"/>
</dbReference>
<evidence type="ECO:0000313" key="1">
    <source>
        <dbReference type="EMBL" id="SHH28658.1"/>
    </source>
</evidence>
<protein>
    <submittedName>
        <fullName evidence="1">Uncharacterized protein</fullName>
    </submittedName>
</protein>
<dbReference type="Pfam" id="PF19822">
    <property type="entry name" value="DUF6304"/>
    <property type="match status" value="1"/>
</dbReference>
<dbReference type="EMBL" id="FQWT01000003">
    <property type="protein sequence ID" value="SHH28658.1"/>
    <property type="molecule type" value="Genomic_DNA"/>
</dbReference>
<dbReference type="AlphaFoldDB" id="A0A1M5RRD1"/>
<name>A0A1M5RRD1_9FLAO</name>
<gene>
    <name evidence="1" type="ORF">SAMN05421866_2481</name>
</gene>
<accession>A0A1M5RRD1</accession>
<organism evidence="1 2">
    <name type="scientific">Chryseobacterium oranimense</name>
    <dbReference type="NCBI Taxonomy" id="421058"/>
    <lineage>
        <taxon>Bacteria</taxon>
        <taxon>Pseudomonadati</taxon>
        <taxon>Bacteroidota</taxon>
        <taxon>Flavobacteriia</taxon>
        <taxon>Flavobacteriales</taxon>
        <taxon>Weeksellaceae</taxon>
        <taxon>Chryseobacterium group</taxon>
        <taxon>Chryseobacterium</taxon>
    </lineage>
</organism>
<dbReference type="OrthoDB" id="653307at2"/>
<keyword evidence="2" id="KW-1185">Reference proteome</keyword>
<dbReference type="RefSeq" id="WP_052352597.1">
    <property type="nucleotide sequence ID" value="NZ_FQWT01000003.1"/>
</dbReference>
<reference evidence="2" key="1">
    <citation type="submission" date="2016-11" db="EMBL/GenBank/DDBJ databases">
        <authorList>
            <person name="Varghese N."/>
            <person name="Submissions S."/>
        </authorList>
    </citation>
    <scope>NUCLEOTIDE SEQUENCE [LARGE SCALE GENOMIC DNA]</scope>
    <source>
        <strain evidence="2">DSM 19055</strain>
    </source>
</reference>
<dbReference type="Proteomes" id="UP000184047">
    <property type="component" value="Unassembled WGS sequence"/>
</dbReference>